<organism evidence="6">
    <name type="scientific">Hymenolepis diminuta</name>
    <name type="common">Rat tapeworm</name>
    <dbReference type="NCBI Taxonomy" id="6216"/>
    <lineage>
        <taxon>Eukaryota</taxon>
        <taxon>Metazoa</taxon>
        <taxon>Spiralia</taxon>
        <taxon>Lophotrochozoa</taxon>
        <taxon>Platyhelminthes</taxon>
        <taxon>Cestoda</taxon>
        <taxon>Eucestoda</taxon>
        <taxon>Cyclophyllidea</taxon>
        <taxon>Hymenolepididae</taxon>
        <taxon>Hymenolepis</taxon>
    </lineage>
</organism>
<feature type="region of interest" description="Disordered" evidence="1">
    <location>
        <begin position="231"/>
        <end position="252"/>
    </location>
</feature>
<feature type="domain" description="Kindlin-2 N-terminal" evidence="3">
    <location>
        <begin position="8"/>
        <end position="109"/>
    </location>
</feature>
<dbReference type="PANTHER" id="PTHR16160:SF13">
    <property type="entry name" value="FERMITIN 2-RELATED"/>
    <property type="match status" value="1"/>
</dbReference>
<dbReference type="AlphaFoldDB" id="A0A0R3SRH8"/>
<evidence type="ECO:0000313" key="4">
    <source>
        <dbReference type="EMBL" id="VDL60094.1"/>
    </source>
</evidence>
<reference evidence="4 5" key="2">
    <citation type="submission" date="2018-11" db="EMBL/GenBank/DDBJ databases">
        <authorList>
            <consortium name="Pathogen Informatics"/>
        </authorList>
    </citation>
    <scope>NUCLEOTIDE SEQUENCE [LARGE SCALE GENOMIC DNA]</scope>
</reference>
<evidence type="ECO:0000256" key="1">
    <source>
        <dbReference type="SAM" id="MobiDB-lite"/>
    </source>
</evidence>
<dbReference type="InterPro" id="IPR019748">
    <property type="entry name" value="FERM_central"/>
</dbReference>
<dbReference type="STRING" id="6216.A0A0R3SRH8"/>
<evidence type="ECO:0000313" key="5">
    <source>
        <dbReference type="Proteomes" id="UP000274504"/>
    </source>
</evidence>
<dbReference type="Pfam" id="PF00373">
    <property type="entry name" value="FERM_M"/>
    <property type="match status" value="1"/>
</dbReference>
<dbReference type="GO" id="GO:0007229">
    <property type="term" value="P:integrin-mediated signaling pathway"/>
    <property type="evidence" value="ECO:0007669"/>
    <property type="project" value="InterPro"/>
</dbReference>
<dbReference type="InterPro" id="IPR035963">
    <property type="entry name" value="FERM_2"/>
</dbReference>
<dbReference type="InterPro" id="IPR040790">
    <property type="entry name" value="Kindlin_2_N"/>
</dbReference>
<proteinExistence type="predicted"/>
<evidence type="ECO:0000259" key="2">
    <source>
        <dbReference type="Pfam" id="PF00373"/>
    </source>
</evidence>
<evidence type="ECO:0000259" key="3">
    <source>
        <dbReference type="Pfam" id="PF18124"/>
    </source>
</evidence>
<dbReference type="EMBL" id="UYSG01010977">
    <property type="protein sequence ID" value="VDL60094.1"/>
    <property type="molecule type" value="Genomic_DNA"/>
</dbReference>
<dbReference type="GO" id="GO:0005178">
    <property type="term" value="F:integrin binding"/>
    <property type="evidence" value="ECO:0007669"/>
    <property type="project" value="TreeGrafter"/>
</dbReference>
<dbReference type="Proteomes" id="UP000274504">
    <property type="component" value="Unassembled WGS sequence"/>
</dbReference>
<dbReference type="GO" id="GO:0007160">
    <property type="term" value="P:cell-matrix adhesion"/>
    <property type="evidence" value="ECO:0007669"/>
    <property type="project" value="TreeGrafter"/>
</dbReference>
<evidence type="ECO:0000313" key="6">
    <source>
        <dbReference type="WBParaSite" id="HDID_0000777801-mRNA-1"/>
    </source>
</evidence>
<dbReference type="OrthoDB" id="10057618at2759"/>
<accession>A0A0R3SRH8</accession>
<dbReference type="GO" id="GO:0030055">
    <property type="term" value="C:cell-substrate junction"/>
    <property type="evidence" value="ECO:0007669"/>
    <property type="project" value="TreeGrafter"/>
</dbReference>
<dbReference type="WBParaSite" id="HDID_0000777801-mRNA-1">
    <property type="protein sequence ID" value="HDID_0000777801-mRNA-1"/>
    <property type="gene ID" value="HDID_0000777801"/>
</dbReference>
<protein>
    <submittedName>
        <fullName evidence="6">B41 domain-containing protein</fullName>
    </submittedName>
</protein>
<dbReference type="SUPFAM" id="SSF47031">
    <property type="entry name" value="Second domain of FERM"/>
    <property type="match status" value="1"/>
</dbReference>
<sequence>MISEGGHYVDGSWLLCIRVDLLNVDRRVRVKGDWSIGRVLVSLTEGLPHPLKPTCEASDASLSPGLINTGWSDFALWWPAKNRWILQTHASLDQYGLQADAKLHFIRVHGRLRVQLPDLQTRVFCDVNFTEPAFRVVILICKHLGISHPEELSLQYPESDLETHGKFPYMWGEQWNTLPSSTTRRSFRKLTVSSPSKTDLRQKRPVSCVMPSTAEHSEKHLRTVISNNSQTMPRRPQVYGPPRVRNRPVSGNVSLVPARPESVYLSQSLCGMPLSKLEICDDPGLISSPSVTLSEALNSGSVTRFRGFFPRARFSSVWLDLGRSLMEQGIYPKSLNLDDISLSSEVFDDDYENMDGKENEINGTNSPVPLLRLRFKYNVFYELTRKSNPVRINQLFEQARWSIVSEAVECTNEEAALFAALQLQV</sequence>
<name>A0A0R3SRH8_HYMDI</name>
<dbReference type="Gene3D" id="1.20.80.10">
    <property type="match status" value="1"/>
</dbReference>
<dbReference type="PANTHER" id="PTHR16160">
    <property type="entry name" value="FERMITIN 2-RELATED"/>
    <property type="match status" value="1"/>
</dbReference>
<dbReference type="InterPro" id="IPR014352">
    <property type="entry name" value="FERM/acyl-CoA-bd_prot_sf"/>
</dbReference>
<dbReference type="Gene3D" id="3.10.20.90">
    <property type="entry name" value="Phosphatidylinositol 3-kinase Catalytic Subunit, Chain A, domain 1"/>
    <property type="match status" value="2"/>
</dbReference>
<gene>
    <name evidence="4" type="ORF">HDID_LOCUS7776</name>
</gene>
<dbReference type="CDD" id="cd14473">
    <property type="entry name" value="FERM_B-lobe"/>
    <property type="match status" value="1"/>
</dbReference>
<dbReference type="Pfam" id="PF18124">
    <property type="entry name" value="Kindlin_2_N"/>
    <property type="match status" value="1"/>
</dbReference>
<feature type="domain" description="FERM central" evidence="2">
    <location>
        <begin position="387"/>
        <end position="425"/>
    </location>
</feature>
<reference evidence="6" key="1">
    <citation type="submission" date="2017-02" db="UniProtKB">
        <authorList>
            <consortium name="WormBaseParasite"/>
        </authorList>
    </citation>
    <scope>IDENTIFICATION</scope>
</reference>
<dbReference type="InterPro" id="IPR037843">
    <property type="entry name" value="Kindlin/fermitin"/>
</dbReference>